<dbReference type="SMART" id="SM00382">
    <property type="entry name" value="AAA"/>
    <property type="match status" value="1"/>
</dbReference>
<gene>
    <name evidence="5" type="ORF">OU415_37370</name>
</gene>
<dbReference type="InterPro" id="IPR017871">
    <property type="entry name" value="ABC_transporter-like_CS"/>
</dbReference>
<dbReference type="InterPro" id="IPR003439">
    <property type="entry name" value="ABC_transporter-like_ATP-bd"/>
</dbReference>
<keyword evidence="6" id="KW-1185">Reference proteome</keyword>
<evidence type="ECO:0000256" key="2">
    <source>
        <dbReference type="ARBA" id="ARBA00022741"/>
    </source>
</evidence>
<evidence type="ECO:0000313" key="6">
    <source>
        <dbReference type="Proteomes" id="UP001210380"/>
    </source>
</evidence>
<keyword evidence="3 5" id="KW-0067">ATP-binding</keyword>
<dbReference type="PANTHER" id="PTHR42939">
    <property type="entry name" value="ABC TRANSPORTER ATP-BINDING PROTEIN ALBC-RELATED"/>
    <property type="match status" value="1"/>
</dbReference>
<sequence length="269" mass="28681">MVRELVGVAKSYRARPVLRGVDLSVTAGEVVGIAGTNGSGKSTLLRILAGLSRPSGGTTSGKPRTGYVPDRFPARQRMSALSYLSRLGRISGLSKADSRRRAGEWLERFALTGGPDTPLRDLSKGNAQKVGLAQALLCGPELLVLDEPWSGLDAGTRSVLNDVIDELALDGTAVVFTDHRPDFARGESVRSHLLVDGRLQPLDAEAATCRILLRGGEDADWAGRRGVLSVRHGDDLELEVAVAERESVLFEAVQRCCAVIAVDSEVGSR</sequence>
<dbReference type="Gene3D" id="3.40.50.300">
    <property type="entry name" value="P-loop containing nucleotide triphosphate hydrolases"/>
    <property type="match status" value="1"/>
</dbReference>
<organism evidence="5 6">
    <name type="scientific">Saccharopolyspora oryzae</name>
    <dbReference type="NCBI Taxonomy" id="2997343"/>
    <lineage>
        <taxon>Bacteria</taxon>
        <taxon>Bacillati</taxon>
        <taxon>Actinomycetota</taxon>
        <taxon>Actinomycetes</taxon>
        <taxon>Pseudonocardiales</taxon>
        <taxon>Pseudonocardiaceae</taxon>
        <taxon>Saccharopolyspora</taxon>
    </lineage>
</organism>
<feature type="domain" description="ABC transporter" evidence="4">
    <location>
        <begin position="3"/>
        <end position="221"/>
    </location>
</feature>
<evidence type="ECO:0000256" key="1">
    <source>
        <dbReference type="ARBA" id="ARBA00022448"/>
    </source>
</evidence>
<evidence type="ECO:0000259" key="4">
    <source>
        <dbReference type="PROSITE" id="PS50893"/>
    </source>
</evidence>
<accession>A0ABT4VB09</accession>
<reference evidence="5 6" key="1">
    <citation type="submission" date="2022-11" db="EMBL/GenBank/DDBJ databases">
        <title>Draft genome sequence of Saccharopolyspora sp. WRP15-2 isolated from rhizosphere soils of wild rice in Thailand.</title>
        <authorList>
            <person name="Duangmal K."/>
            <person name="Kammanee S."/>
            <person name="Muangham S."/>
        </authorList>
    </citation>
    <scope>NUCLEOTIDE SEQUENCE [LARGE SCALE GENOMIC DNA]</scope>
    <source>
        <strain evidence="5 6">WRP15-2</strain>
    </source>
</reference>
<dbReference type="InterPro" id="IPR051782">
    <property type="entry name" value="ABC_Transporter_VariousFunc"/>
</dbReference>
<proteinExistence type="predicted"/>
<comment type="caution">
    <text evidence="5">The sequence shown here is derived from an EMBL/GenBank/DDBJ whole genome shotgun (WGS) entry which is preliminary data.</text>
</comment>
<dbReference type="InterPro" id="IPR003593">
    <property type="entry name" value="AAA+_ATPase"/>
</dbReference>
<evidence type="ECO:0000313" key="5">
    <source>
        <dbReference type="EMBL" id="MDA3631146.1"/>
    </source>
</evidence>
<dbReference type="EMBL" id="JAQGLA010000151">
    <property type="protein sequence ID" value="MDA3631146.1"/>
    <property type="molecule type" value="Genomic_DNA"/>
</dbReference>
<evidence type="ECO:0000256" key="3">
    <source>
        <dbReference type="ARBA" id="ARBA00022840"/>
    </source>
</evidence>
<dbReference type="Proteomes" id="UP001210380">
    <property type="component" value="Unassembled WGS sequence"/>
</dbReference>
<dbReference type="PANTHER" id="PTHR42939:SF1">
    <property type="entry name" value="ABC TRANSPORTER ATP-BINDING PROTEIN ALBC-RELATED"/>
    <property type="match status" value="1"/>
</dbReference>
<dbReference type="SUPFAM" id="SSF52540">
    <property type="entry name" value="P-loop containing nucleoside triphosphate hydrolases"/>
    <property type="match status" value="1"/>
</dbReference>
<dbReference type="InterPro" id="IPR027417">
    <property type="entry name" value="P-loop_NTPase"/>
</dbReference>
<dbReference type="Pfam" id="PF00005">
    <property type="entry name" value="ABC_tran"/>
    <property type="match status" value="1"/>
</dbReference>
<keyword evidence="1" id="KW-0813">Transport</keyword>
<dbReference type="GO" id="GO:0005524">
    <property type="term" value="F:ATP binding"/>
    <property type="evidence" value="ECO:0007669"/>
    <property type="project" value="UniProtKB-KW"/>
</dbReference>
<dbReference type="PROSITE" id="PS50893">
    <property type="entry name" value="ABC_TRANSPORTER_2"/>
    <property type="match status" value="1"/>
</dbReference>
<dbReference type="PROSITE" id="PS00211">
    <property type="entry name" value="ABC_TRANSPORTER_1"/>
    <property type="match status" value="1"/>
</dbReference>
<keyword evidence="2" id="KW-0547">Nucleotide-binding</keyword>
<protein>
    <submittedName>
        <fullName evidence="5">ABC transporter ATP-binding protein</fullName>
    </submittedName>
</protein>
<name>A0ABT4VB09_9PSEU</name>